<dbReference type="EMBL" id="GDJX01006581">
    <property type="protein sequence ID" value="JAT61355.1"/>
    <property type="molecule type" value="Transcribed_RNA"/>
</dbReference>
<dbReference type="GO" id="GO:0009451">
    <property type="term" value="P:RNA modification"/>
    <property type="evidence" value="ECO:0007669"/>
    <property type="project" value="InterPro"/>
</dbReference>
<accession>A0A1D1Z354</accession>
<sequence>AAAATFFSTSPSSAAATFGPRPLLAPPPSPPLLLPFTLKSASLPSPPLATSLQRPNPSLFVPAPPPPPPRPVHGRKRSSSNRLVLLTDEDGAPSGRCRRVLHLAVQHDDLELARAVHAAVAKKLYKRGSEEEEGEDVEVERGSEEEALLMNCLISTYLNLGQLRDARQVFDEMRERDVVSYTCLISAYAKCGREAEAVGFFTRMRHSSIEPNGFSFVAVLTACIRQPNPRLGLQLHALVVKSLHCCSNVHVSNVLMGFYVGCGRLDDAVDLFGEVVERDVTSWNTVISGMVKEGRYDRAFDMFQDMLVDGFCGDAFTLSSLLTAAVEGFPRATQGETVHAHALKMGLELDLSVSNSLIAFYTKFGCAEDVIGVFHRMPRRDIISWTGMVRGYMVFGLVESAIEVFDLMPMRNAVSYNALLTGFCWNNDSSRALDLFKEMVEEGIELSDFTLASAINACAMDGEVNKSEQIHAFAVKVGCGSAGWIKAALLDMCTKCNRLEDAHKLLQMCDDEESRSIAWTSLICGYARNGQPNEAMSLFNVMQREKDFIIMDKVMLTTVLGVCGFLGFGEMGKQIHGYIYKYSDLFDLQVGNAIFSMYSKCGDKDDAMRYFSQMPEHDLVSWNTLITAHVLHQRGDDALSVWKRMEKMGMIPDHITFALVLSACKFTKWSSVDASRNLLLSMSSSYGITPASEHYAAVVDVLSYWGHFDEAGEVIQNMPFKPDALVWRALLDNCRYHSNINLGREAVRRILALEPKDPSTYVLISNLYAASGRWHCSEVVRKELKEKGLRKHPAQSWIIYNSTIHSFFTRDRAHPQSKDIYSGLDILILECMKAGYVPDSSFVLHEVEEYQKKDFLFYHSAKLAVTYGHLVTGVGRPVRIMKNIRLCGDCHTFLKCLSTVIGREISLRDATGFHYFKNGKCSCNNCW</sequence>
<dbReference type="FunFam" id="1.25.40.10:FF:002102">
    <property type="entry name" value="Pentatricopeptide repeat-containing protein103"/>
    <property type="match status" value="1"/>
</dbReference>
<keyword evidence="1" id="KW-0677">Repeat</keyword>
<dbReference type="NCBIfam" id="TIGR00756">
    <property type="entry name" value="PPR"/>
    <property type="match status" value="6"/>
</dbReference>
<dbReference type="InterPro" id="IPR032867">
    <property type="entry name" value="DYW_dom"/>
</dbReference>
<feature type="repeat" description="PPR" evidence="2">
    <location>
        <begin position="146"/>
        <end position="176"/>
    </location>
</feature>
<dbReference type="InterPro" id="IPR046960">
    <property type="entry name" value="PPR_At4g14850-like_plant"/>
</dbReference>
<feature type="repeat" description="PPR" evidence="2">
    <location>
        <begin position="177"/>
        <end position="211"/>
    </location>
</feature>
<feature type="repeat" description="PPR" evidence="2">
    <location>
        <begin position="515"/>
        <end position="545"/>
    </location>
</feature>
<dbReference type="Pfam" id="PF01535">
    <property type="entry name" value="PPR"/>
    <property type="match status" value="3"/>
</dbReference>
<dbReference type="InterPro" id="IPR002885">
    <property type="entry name" value="PPR_rpt"/>
</dbReference>
<dbReference type="Gene3D" id="1.25.40.10">
    <property type="entry name" value="Tetratricopeptide repeat domain"/>
    <property type="match status" value="5"/>
</dbReference>
<evidence type="ECO:0000259" key="4">
    <source>
        <dbReference type="Pfam" id="PF14432"/>
    </source>
</evidence>
<feature type="compositionally biased region" description="Low complexity" evidence="3">
    <location>
        <begin position="1"/>
        <end position="22"/>
    </location>
</feature>
<dbReference type="PROSITE" id="PS51375">
    <property type="entry name" value="PPR"/>
    <property type="match status" value="6"/>
</dbReference>
<dbReference type="Pfam" id="PF14432">
    <property type="entry name" value="DYW_deaminase"/>
    <property type="match status" value="1"/>
</dbReference>
<dbReference type="InterPro" id="IPR046849">
    <property type="entry name" value="E2_motif"/>
</dbReference>
<evidence type="ECO:0000256" key="1">
    <source>
        <dbReference type="ARBA" id="ARBA00022737"/>
    </source>
</evidence>
<dbReference type="Pfam" id="PF13041">
    <property type="entry name" value="PPR_2"/>
    <property type="match status" value="4"/>
</dbReference>
<evidence type="ECO:0000313" key="5">
    <source>
        <dbReference type="EMBL" id="JAT61355.1"/>
    </source>
</evidence>
<dbReference type="PANTHER" id="PTHR47926:SF512">
    <property type="entry name" value="REPEAT (PPR) SUPERFAMILY PROTEIN, PUTATIVE-RELATED"/>
    <property type="match status" value="1"/>
</dbReference>
<dbReference type="FunFam" id="1.25.40.10:FF:000679">
    <property type="entry name" value="Pentatricopeptide repeat-containing protein At5g03800"/>
    <property type="match status" value="1"/>
</dbReference>
<dbReference type="PANTHER" id="PTHR47926">
    <property type="entry name" value="PENTATRICOPEPTIDE REPEAT-CONTAINING PROTEIN"/>
    <property type="match status" value="1"/>
</dbReference>
<protein>
    <submittedName>
        <fullName evidence="5">Pentatricopeptide repeat-containing protein At5g03800</fullName>
    </submittedName>
</protein>
<feature type="repeat" description="PPR" evidence="2">
    <location>
        <begin position="618"/>
        <end position="652"/>
    </location>
</feature>
<dbReference type="GO" id="GO:0008270">
    <property type="term" value="F:zinc ion binding"/>
    <property type="evidence" value="ECO:0007669"/>
    <property type="project" value="InterPro"/>
</dbReference>
<dbReference type="FunFam" id="1.25.40.10:FF:000073">
    <property type="entry name" value="Pentatricopeptide repeat-containing protein chloroplastic"/>
    <property type="match status" value="1"/>
</dbReference>
<feature type="compositionally biased region" description="Pro residues" evidence="3">
    <location>
        <begin position="23"/>
        <end position="33"/>
    </location>
</feature>
<feature type="repeat" description="PPR" evidence="2">
    <location>
        <begin position="279"/>
        <end position="313"/>
    </location>
</feature>
<feature type="repeat" description="PPR" evidence="2">
    <location>
        <begin position="412"/>
        <end position="446"/>
    </location>
</feature>
<feature type="compositionally biased region" description="Low complexity" evidence="3">
    <location>
        <begin position="34"/>
        <end position="61"/>
    </location>
</feature>
<reference evidence="5" key="1">
    <citation type="submission" date="2015-07" db="EMBL/GenBank/DDBJ databases">
        <title>Transcriptome Assembly of Anthurium amnicola.</title>
        <authorList>
            <person name="Suzuki J."/>
        </authorList>
    </citation>
    <scope>NUCLEOTIDE SEQUENCE</scope>
</reference>
<dbReference type="InterPro" id="IPR011990">
    <property type="entry name" value="TPR-like_helical_dom_sf"/>
</dbReference>
<name>A0A1D1Z354_9ARAE</name>
<feature type="region of interest" description="Disordered" evidence="3">
    <location>
        <begin position="1"/>
        <end position="90"/>
    </location>
</feature>
<dbReference type="GO" id="GO:0003723">
    <property type="term" value="F:RNA binding"/>
    <property type="evidence" value="ECO:0007669"/>
    <property type="project" value="InterPro"/>
</dbReference>
<dbReference type="InterPro" id="IPR046848">
    <property type="entry name" value="E_motif"/>
</dbReference>
<proteinExistence type="predicted"/>
<dbReference type="Pfam" id="PF20430">
    <property type="entry name" value="Eplus_motif"/>
    <property type="match status" value="1"/>
</dbReference>
<feature type="domain" description="DYW" evidence="4">
    <location>
        <begin position="835"/>
        <end position="927"/>
    </location>
</feature>
<organism evidence="5">
    <name type="scientific">Anthurium amnicola</name>
    <dbReference type="NCBI Taxonomy" id="1678845"/>
    <lineage>
        <taxon>Eukaryota</taxon>
        <taxon>Viridiplantae</taxon>
        <taxon>Streptophyta</taxon>
        <taxon>Embryophyta</taxon>
        <taxon>Tracheophyta</taxon>
        <taxon>Spermatophyta</taxon>
        <taxon>Magnoliopsida</taxon>
        <taxon>Liliopsida</taxon>
        <taxon>Araceae</taxon>
        <taxon>Pothoideae</taxon>
        <taxon>Potheae</taxon>
        <taxon>Anthurium</taxon>
    </lineage>
</organism>
<evidence type="ECO:0000256" key="3">
    <source>
        <dbReference type="SAM" id="MobiDB-lite"/>
    </source>
</evidence>
<gene>
    <name evidence="5" type="primary">EMB175</name>
    <name evidence="5" type="ORF">g.34952</name>
</gene>
<feature type="compositionally biased region" description="Pro residues" evidence="3">
    <location>
        <begin position="62"/>
        <end position="71"/>
    </location>
</feature>
<dbReference type="AlphaFoldDB" id="A0A1D1Z354"/>
<evidence type="ECO:0000256" key="2">
    <source>
        <dbReference type="PROSITE-ProRule" id="PRU00708"/>
    </source>
</evidence>
<dbReference type="SUPFAM" id="SSF48452">
    <property type="entry name" value="TPR-like"/>
    <property type="match status" value="1"/>
</dbReference>
<feature type="non-terminal residue" evidence="5">
    <location>
        <position position="1"/>
    </location>
</feature>
<dbReference type="Pfam" id="PF20431">
    <property type="entry name" value="E_motif"/>
    <property type="match status" value="1"/>
</dbReference>